<dbReference type="GO" id="GO:0005634">
    <property type="term" value="C:nucleus"/>
    <property type="evidence" value="ECO:0007669"/>
    <property type="project" value="TreeGrafter"/>
</dbReference>
<proteinExistence type="predicted"/>
<feature type="compositionally biased region" description="Basic and acidic residues" evidence="1">
    <location>
        <begin position="1"/>
        <end position="11"/>
    </location>
</feature>
<evidence type="ECO:0000313" key="3">
    <source>
        <dbReference type="Proteomes" id="UP000186804"/>
    </source>
</evidence>
<feature type="compositionally biased region" description="Polar residues" evidence="1">
    <location>
        <begin position="500"/>
        <end position="519"/>
    </location>
</feature>
<feature type="region of interest" description="Disordered" evidence="1">
    <location>
        <begin position="240"/>
        <end position="270"/>
    </location>
</feature>
<gene>
    <name evidence="2" type="ORF">cand_018220</name>
</gene>
<feature type="region of interest" description="Disordered" evidence="1">
    <location>
        <begin position="1"/>
        <end position="43"/>
    </location>
</feature>
<feature type="compositionally biased region" description="Polar residues" evidence="1">
    <location>
        <begin position="240"/>
        <end position="257"/>
    </location>
</feature>
<dbReference type="Proteomes" id="UP000186804">
    <property type="component" value="Unassembled WGS sequence"/>
</dbReference>
<reference evidence="2 3" key="1">
    <citation type="submission" date="2016-10" db="EMBL/GenBank/DDBJ databases">
        <title>Reductive evolution of mitochondrial metabolism and differential evolution of invasion-related proteins in Cryptosporidium.</title>
        <authorList>
            <person name="Liu S."/>
            <person name="Roellig D.M."/>
            <person name="Guo Y."/>
            <person name="Li N."/>
            <person name="Frace M.A."/>
            <person name="Tang K."/>
            <person name="Zhang L."/>
            <person name="Feng Y."/>
            <person name="Xiao L."/>
        </authorList>
    </citation>
    <scope>NUCLEOTIDE SEQUENCE [LARGE SCALE GENOMIC DNA]</scope>
    <source>
        <strain evidence="2">30847</strain>
    </source>
</reference>
<dbReference type="OrthoDB" id="343835at2759"/>
<dbReference type="GO" id="GO:0042594">
    <property type="term" value="P:response to starvation"/>
    <property type="evidence" value="ECO:0007669"/>
    <property type="project" value="TreeGrafter"/>
</dbReference>
<dbReference type="RefSeq" id="XP_067067195.1">
    <property type="nucleotide sequence ID" value="XM_067212056.1"/>
</dbReference>
<dbReference type="GO" id="GO:0000987">
    <property type="term" value="F:cis-regulatory region sequence-specific DNA binding"/>
    <property type="evidence" value="ECO:0007669"/>
    <property type="project" value="TreeGrafter"/>
</dbReference>
<feature type="compositionally biased region" description="Low complexity" evidence="1">
    <location>
        <begin position="258"/>
        <end position="270"/>
    </location>
</feature>
<feature type="region of interest" description="Disordered" evidence="1">
    <location>
        <begin position="556"/>
        <end position="585"/>
    </location>
</feature>
<dbReference type="GO" id="GO:0000981">
    <property type="term" value="F:DNA-binding transcription factor activity, RNA polymerase II-specific"/>
    <property type="evidence" value="ECO:0007669"/>
    <property type="project" value="TreeGrafter"/>
</dbReference>
<evidence type="ECO:0000313" key="2">
    <source>
        <dbReference type="EMBL" id="OII73539.1"/>
    </source>
</evidence>
<comment type="caution">
    <text evidence="2">The sequence shown here is derived from an EMBL/GenBank/DDBJ whole genome shotgun (WGS) entry which is preliminary data.</text>
</comment>
<feature type="compositionally biased region" description="Low complexity" evidence="1">
    <location>
        <begin position="1109"/>
        <end position="1122"/>
    </location>
</feature>
<feature type="compositionally biased region" description="Polar residues" evidence="1">
    <location>
        <begin position="16"/>
        <end position="38"/>
    </location>
</feature>
<dbReference type="EMBL" id="LRBS01000101">
    <property type="protein sequence ID" value="OII73539.1"/>
    <property type="molecule type" value="Genomic_DNA"/>
</dbReference>
<dbReference type="GeneID" id="92366007"/>
<organism evidence="2 3">
    <name type="scientific">Cryptosporidium andersoni</name>
    <dbReference type="NCBI Taxonomy" id="117008"/>
    <lineage>
        <taxon>Eukaryota</taxon>
        <taxon>Sar</taxon>
        <taxon>Alveolata</taxon>
        <taxon>Apicomplexa</taxon>
        <taxon>Conoidasida</taxon>
        <taxon>Coccidia</taxon>
        <taxon>Eucoccidiorida</taxon>
        <taxon>Eimeriorina</taxon>
        <taxon>Cryptosporidiidae</taxon>
        <taxon>Cryptosporidium</taxon>
    </lineage>
</organism>
<sequence length="1248" mass="138364">MSAYDQKKPLEGETAEGTSFESSTLQISGNTQSSSPCNESGHVESNVPLLMNHNFSRINENNTNLHIISNSSTYDQVQNLASLNSLQNMGLNPLQQQQMLFLHALQQHKQQQNQQQQSQIQSQLSHISQQVQVQQTNQQSQIYQQSQQIQSKQNLHVSVNPMIVNKQTINPTVFQSTTLMNNMLSNTKNNNTCTMSQIPRATVGSLSGNINQQFPIHPFLIPALLQVQQSIALSVNNTINNTHIPSNTTNQTSTIPKSDNNGNNSSSSTVINNKPTLNTTIPPTLSALIPPPGQSGIVPGYLNPFFVLPRVAPNPSLYFAFNPSIAAAAAAAAATPTTATPTPTPTTNLQSTIQANTDSHIIDTSNLLGNNPIISQNSQKIESSSTGLLLDDDLEQLHNHAESLVKTLLETSVPKPAIRLRLEWDRRRYCFKFTVYQIEEVRDSLGYQKKRLIPIDQDELFVNVNASKQLSIDNIEKAMWSAFVSVRHALAKYCDRQAGQRKQTNTSSNSTRANGSNIAMRSDEDQIFNGQIKGYKKEEYGYDGSRLNTISSSINTGISSRSYKTSESETSGTGRGKRSGSTTTTRSGRFVALRYGYDDILLSDDDMAECEYGRKGRGRNSVKYIVSSSGEEDTTGGLNNVSVSNTGNRYAKTYITSHRGRRANNNNLSNSTNIGGYRTRGSLLESYRHEPIVTTGSSNTPIFVLEKDTPGKDHSLVGLYAEWVDKMTQWDVRKGPLKTVFVTDNNINNNKNSRGSLRYTTNNYIKWDSSHITNDLRGIHIPLSIAGDYFGLLRKEIPIKRIESQDLNLESCKNIEDSTRSQSEATNNDEITEQSICNENKEKELDSSSVLVKLSPQQELAHKISGLQLITIKTNHIPNINQIRFVSSDNNEDIFNCTNIQSNSLDENNNNNNNIATEAAYMEKKLLEMEVVDPVLVSTIQTTAALEQRRKRENKQSSHILPPTGLFLSPEFPSQHYEDQDEREERECLIDKLESYRNLVLRFMHQQHGDEYIDGQIHQQAATTCTIQETTVDDNSLCEADIGVESSTGIMEDLNENSHGYNETIDYTTTSCNNSSSTNIRKIKYPTRGMKRKVSSRSAISGENPNLDGNSTSNQHSGSSSTENISNQACILNTADNCTNSLGSSISSSGGAIAASAMLEGLITSVRGNANDKYRQQAYPQNRFVSKKKGKDTNEILAKYVNELAHEYCYRNFGSTNLADGYINAFNSHVLKIKSKDNETRNIGSVIS</sequence>
<dbReference type="PANTHER" id="PTHR14596">
    <property type="entry name" value="ZINC FINGER PROTEIN"/>
    <property type="match status" value="1"/>
</dbReference>
<evidence type="ECO:0000256" key="1">
    <source>
        <dbReference type="SAM" id="MobiDB-lite"/>
    </source>
</evidence>
<protein>
    <submittedName>
        <fullName evidence="2">Uncharacterized protein</fullName>
    </submittedName>
</protein>
<feature type="region of interest" description="Disordered" evidence="1">
    <location>
        <begin position="496"/>
        <end position="520"/>
    </location>
</feature>
<feature type="region of interest" description="Disordered" evidence="1">
    <location>
        <begin position="1087"/>
        <end position="1123"/>
    </location>
</feature>
<dbReference type="VEuPathDB" id="CryptoDB:cand_018220"/>
<accession>A0A1J4MJ97</accession>
<dbReference type="AlphaFoldDB" id="A0A1J4MJ97"/>
<feature type="compositionally biased region" description="Polar residues" evidence="1">
    <location>
        <begin position="1096"/>
        <end position="1108"/>
    </location>
</feature>
<dbReference type="PANTHER" id="PTHR14596:SF72">
    <property type="entry name" value="ZINC FINGER PROTEIN MSN2-RELATED"/>
    <property type="match status" value="1"/>
</dbReference>
<keyword evidence="3" id="KW-1185">Reference proteome</keyword>
<feature type="region of interest" description="Disordered" evidence="1">
    <location>
        <begin position="948"/>
        <end position="983"/>
    </location>
</feature>
<name>A0A1J4MJ97_9CRYT</name>